<dbReference type="CDD" id="cd02860">
    <property type="entry name" value="E_set_Pullulanase"/>
    <property type="match status" value="1"/>
</dbReference>
<dbReference type="SUPFAM" id="SSF81296">
    <property type="entry name" value="E set domains"/>
    <property type="match status" value="2"/>
</dbReference>
<dbReference type="Gene3D" id="2.60.40.1180">
    <property type="entry name" value="Golgi alpha-mannosidase II"/>
    <property type="match status" value="1"/>
</dbReference>
<dbReference type="SUPFAM" id="SSF51011">
    <property type="entry name" value="Glycosyl hydrolase domain"/>
    <property type="match status" value="1"/>
</dbReference>
<evidence type="ECO:0000259" key="5">
    <source>
        <dbReference type="Pfam" id="PF17967"/>
    </source>
</evidence>
<dbReference type="AlphaFoldDB" id="A0A804MIN4"/>
<dbReference type="GO" id="GO:0004553">
    <property type="term" value="F:hydrolase activity, hydrolyzing O-glycosyl compounds"/>
    <property type="evidence" value="ECO:0007669"/>
    <property type="project" value="InterPro"/>
</dbReference>
<dbReference type="Gene3D" id="3.20.20.80">
    <property type="entry name" value="Glycosidases"/>
    <property type="match status" value="2"/>
</dbReference>
<gene>
    <name evidence="6" type="primary">LOC541711</name>
</gene>
<proteinExistence type="evidence at protein level"/>
<protein>
    <recommendedName>
        <fullName evidence="9">Pullulanase-type starch debranching enzyme1</fullName>
    </recommendedName>
</protein>
<evidence type="ECO:0008006" key="9">
    <source>
        <dbReference type="Google" id="ProtNLM"/>
    </source>
</evidence>
<comment type="similarity">
    <text evidence="1">Belongs to the glycosyl hydrolase 13 family.</text>
</comment>
<evidence type="ECO:0000256" key="1">
    <source>
        <dbReference type="ARBA" id="ARBA00008061"/>
    </source>
</evidence>
<dbReference type="PANTHER" id="PTHR43002">
    <property type="entry name" value="GLYCOGEN DEBRANCHING ENZYME"/>
    <property type="match status" value="1"/>
</dbReference>
<dbReference type="Gene3D" id="2.60.40.10">
    <property type="entry name" value="Immunoglobulins"/>
    <property type="match status" value="1"/>
</dbReference>
<organism evidence="6 7">
    <name type="scientific">Zea mays</name>
    <name type="common">Maize</name>
    <dbReference type="NCBI Taxonomy" id="4577"/>
    <lineage>
        <taxon>Eukaryota</taxon>
        <taxon>Viridiplantae</taxon>
        <taxon>Streptophyta</taxon>
        <taxon>Embryophyta</taxon>
        <taxon>Tracheophyta</taxon>
        <taxon>Spermatophyta</taxon>
        <taxon>Magnoliopsida</taxon>
        <taxon>Liliopsida</taxon>
        <taxon>Poales</taxon>
        <taxon>Poaceae</taxon>
        <taxon>PACMAD clade</taxon>
        <taxon>Panicoideae</taxon>
        <taxon>Andropogonodae</taxon>
        <taxon>Andropogoneae</taxon>
        <taxon>Tripsacinae</taxon>
        <taxon>Zea</taxon>
    </lineage>
</organism>
<dbReference type="InterPro" id="IPR004193">
    <property type="entry name" value="Glyco_hydro_13_N"/>
</dbReference>
<evidence type="ECO:0000259" key="4">
    <source>
        <dbReference type="Pfam" id="PF11852"/>
    </source>
</evidence>
<dbReference type="Proteomes" id="UP000007305">
    <property type="component" value="Chromosome 2"/>
</dbReference>
<dbReference type="InterPro" id="IPR040671">
    <property type="entry name" value="Pullulanase_N2"/>
</dbReference>
<reference evidence="6" key="3">
    <citation type="submission" date="2021-05" db="UniProtKB">
        <authorList>
            <consortium name="EnsemblPlants"/>
        </authorList>
    </citation>
    <scope>IDENTIFICATION</scope>
    <source>
        <strain evidence="6">cv. B73</strain>
    </source>
</reference>
<keyword evidence="7" id="KW-1185">Reference proteome</keyword>
<evidence type="ECO:0000313" key="6">
    <source>
        <dbReference type="EnsemblPlants" id="Zm00001eb088740_P003"/>
    </source>
</evidence>
<feature type="domain" description="Alpha-1,6-glucosidases pullulanase-type C-terminal" evidence="4">
    <location>
        <begin position="705"/>
        <end position="874"/>
    </location>
</feature>
<dbReference type="SUPFAM" id="SSF51445">
    <property type="entry name" value="(Trans)glycosidases"/>
    <property type="match status" value="1"/>
</dbReference>
<accession>A0A804MIN4</accession>
<evidence type="ECO:0000259" key="3">
    <source>
        <dbReference type="Pfam" id="PF02922"/>
    </source>
</evidence>
<dbReference type="Pfam" id="PF17967">
    <property type="entry name" value="Pullulanase_N2"/>
    <property type="match status" value="1"/>
</dbReference>
<dbReference type="Pfam" id="PF02922">
    <property type="entry name" value="CBM_48"/>
    <property type="match status" value="1"/>
</dbReference>
<reference evidence="6" key="2">
    <citation type="submission" date="2019-07" db="EMBL/GenBank/DDBJ databases">
        <authorList>
            <person name="Seetharam A."/>
            <person name="Woodhouse M."/>
            <person name="Cannon E."/>
        </authorList>
    </citation>
    <scope>NUCLEOTIDE SEQUENCE [LARGE SCALE GENOMIC DNA]</scope>
    <source>
        <strain evidence="6">cv. B73</strain>
    </source>
</reference>
<sequence>MLLHAGPSFLLAPPPRFAAAPSSASPRRSRTPQSSPPTSHFARPADPVAQRVRPVAPRPPMATAEEGASSDVGVAVAESAQGFLLDARAYWVTKSLIAWNISDQKTSLFLYASRNATMCMSSQDMKGYDSKVELQPENDGLPSSVTQKFPFISSYRAFRIPSSVDVATLVKCQLAVASFDAHGNRQDVTGLQLPGVLDDMFAYTGPLGTIFSEEAVSMYLWAPTAQDVSVSFYDGPAGPLLETVQLNELNGVWSVTGPRNWENRYYLYEVTVYHQTTGNIEKCLAADPYARGLSANSTRTWLVDINNETLKPLAWDGLAAEKPRLDSFSDISIYELHIRDFSAHDSTVDCPFRGGFCAFTFQDSVGIEHLKKLSDAGLTHVHLLPSFQFGGVDDIKSNWKCVDEIELSKLPPGSDLQQAAIVAIQEEDPYNWGYNPVVWGVPKGSYASNPDGPSRIIEYRLMVQALNRLGLRVVMDVVYNHLYSSGPFAITSVLDKIVPGYYLRRDSNGQTENSAAVNNTASEHFMVDRLIVDDLLNWAVNYKVDGFRFDLMGHIMKKTMPNGFYQGNETETRLTLATYADHIQIGLAGNLKDYVVISHTGEARKGSEIRTFDGSPVGYASSPIETINYASAHDNETLFDIISLKTPMDLSIDERCRINHLSTSMIALSQGIPFFHAGDEILRSKSLDRDSYDSGDWFNKIDFTYETNNWGVGLPPREKNEGSWPLMKPRLENPSFKPAKHDIIAALDKFIDILKIRYSSPLFRLTTASDIVQRVHFHNTGPSLVPGVIVMSIEDARNDRHDMAQIDETFSCVVTVFNVCPYEVSIEIPDLASLRLQLHPVQVNSSDALARQSAYDTATGRFTVPKRTAAVFVEPRC</sequence>
<dbReference type="InterPro" id="IPR017853">
    <property type="entry name" value="GH"/>
</dbReference>
<dbReference type="InterPro" id="IPR024561">
    <property type="entry name" value="Pullul_strch_C"/>
</dbReference>
<feature type="domain" description="Pullulanase N2" evidence="5">
    <location>
        <begin position="87"/>
        <end position="199"/>
    </location>
</feature>
<dbReference type="EnsemblPlants" id="Zm00001eb088740_T003">
    <property type="protein sequence ID" value="Zm00001eb088740_P003"/>
    <property type="gene ID" value="Zm00001eb088740"/>
</dbReference>
<dbReference type="GO" id="GO:0005975">
    <property type="term" value="P:carbohydrate metabolic process"/>
    <property type="evidence" value="ECO:0007669"/>
    <property type="project" value="InterPro"/>
</dbReference>
<dbReference type="Gramene" id="Zm00001eb088740_T003">
    <property type="protein sequence ID" value="Zm00001eb088740_P003"/>
    <property type="gene ID" value="Zm00001eb088740"/>
</dbReference>
<dbReference type="InterPro" id="IPR014756">
    <property type="entry name" value="Ig_E-set"/>
</dbReference>
<feature type="compositionally biased region" description="Low complexity" evidence="2">
    <location>
        <begin position="7"/>
        <end position="55"/>
    </location>
</feature>
<dbReference type="GeneID" id="541711"/>
<dbReference type="InterPro" id="IPR013783">
    <property type="entry name" value="Ig-like_fold"/>
</dbReference>
<reference evidence="7" key="1">
    <citation type="submission" date="2015-12" db="EMBL/GenBank/DDBJ databases">
        <title>Update maize B73 reference genome by single molecule sequencing technologies.</title>
        <authorList>
            <consortium name="Maize Genome Sequencing Project"/>
            <person name="Ware D."/>
        </authorList>
    </citation>
    <scope>NUCLEOTIDE SEQUENCE [LARGE SCALE GENOMIC DNA]</scope>
    <source>
        <strain evidence="7">cv. B73</strain>
    </source>
</reference>
<evidence type="ECO:0000313" key="7">
    <source>
        <dbReference type="Proteomes" id="UP000007305"/>
    </source>
</evidence>
<feature type="domain" description="Glycoside hydrolase family 13 N-terminal" evidence="3">
    <location>
        <begin position="206"/>
        <end position="290"/>
    </location>
</feature>
<keyword evidence="8" id="KW-1267">Proteomics identification</keyword>
<evidence type="ECO:0000256" key="2">
    <source>
        <dbReference type="SAM" id="MobiDB-lite"/>
    </source>
</evidence>
<dbReference type="CDD" id="cd11341">
    <property type="entry name" value="AmyAc_Pullulanase_LD-like"/>
    <property type="match status" value="1"/>
</dbReference>
<dbReference type="Gene3D" id="2.60.40.1130">
    <property type="entry name" value="Rab geranylgeranyltransferase alpha-subunit, insert domain"/>
    <property type="match status" value="1"/>
</dbReference>
<feature type="region of interest" description="Disordered" evidence="2">
    <location>
        <begin position="1"/>
        <end position="70"/>
    </location>
</feature>
<dbReference type="RefSeq" id="XP_020403588.1">
    <property type="nucleotide sequence ID" value="XM_020547999.3"/>
</dbReference>
<dbReference type="Pfam" id="PF11852">
    <property type="entry name" value="Pullul_strch_C"/>
    <property type="match status" value="1"/>
</dbReference>
<evidence type="ECO:0007829" key="8">
    <source>
        <dbReference type="PeptideAtlas" id="A0A804MIN4"/>
    </source>
</evidence>
<dbReference type="InterPro" id="IPR013780">
    <property type="entry name" value="Glyco_hydro_b"/>
</dbReference>
<name>A0A804MIN4_MAIZE</name>